<name>A0A542XEK8_9MICO</name>
<evidence type="ECO:0008006" key="4">
    <source>
        <dbReference type="Google" id="ProtNLM"/>
    </source>
</evidence>
<dbReference type="OrthoDB" id="5149462at2"/>
<reference evidence="2 3" key="1">
    <citation type="submission" date="2019-06" db="EMBL/GenBank/DDBJ databases">
        <title>Sequencing the genomes of 1000 actinobacteria strains.</title>
        <authorList>
            <person name="Klenk H.-P."/>
        </authorList>
    </citation>
    <scope>NUCLEOTIDE SEQUENCE [LARGE SCALE GENOMIC DNA]</scope>
    <source>
        <strain evidence="2 3">DSM 24617</strain>
    </source>
</reference>
<evidence type="ECO:0000313" key="3">
    <source>
        <dbReference type="Proteomes" id="UP000318336"/>
    </source>
</evidence>
<protein>
    <recommendedName>
        <fullName evidence="4">Lipoprotein</fullName>
    </recommendedName>
</protein>
<evidence type="ECO:0000313" key="2">
    <source>
        <dbReference type="EMBL" id="TQL34260.1"/>
    </source>
</evidence>
<keyword evidence="1" id="KW-0732">Signal</keyword>
<evidence type="ECO:0000256" key="1">
    <source>
        <dbReference type="SAM" id="SignalP"/>
    </source>
</evidence>
<keyword evidence="3" id="KW-1185">Reference proteome</keyword>
<organism evidence="2 3">
    <name type="scientific">Barrientosiimonas humi</name>
    <dbReference type="NCBI Taxonomy" id="999931"/>
    <lineage>
        <taxon>Bacteria</taxon>
        <taxon>Bacillati</taxon>
        <taxon>Actinomycetota</taxon>
        <taxon>Actinomycetes</taxon>
        <taxon>Micrococcales</taxon>
        <taxon>Dermacoccaceae</taxon>
        <taxon>Barrientosiimonas</taxon>
    </lineage>
</organism>
<dbReference type="Proteomes" id="UP000318336">
    <property type="component" value="Unassembled WGS sequence"/>
</dbReference>
<dbReference type="RefSeq" id="WP_142006403.1">
    <property type="nucleotide sequence ID" value="NZ_CAJTBP010000001.1"/>
</dbReference>
<sequence length="184" mass="18544">MATSRTGRRALGALAAVATATALTGCGTSGVFTDGGVAAKYGDTTVSTTQVQDAVADLRSINPQSEISGQQAAVLLALGPAISRIAAQQGATISPSMVEQTFAQNGLRDPSPSTISMTRANGELGQLLQGRAAGQEAINRLINTADVQLNPRYGSYAKGGAIGPAATPWIRPDAAASAQPAPPQ</sequence>
<dbReference type="EMBL" id="VFOK01000001">
    <property type="protein sequence ID" value="TQL34260.1"/>
    <property type="molecule type" value="Genomic_DNA"/>
</dbReference>
<dbReference type="PROSITE" id="PS51257">
    <property type="entry name" value="PROKAR_LIPOPROTEIN"/>
    <property type="match status" value="1"/>
</dbReference>
<dbReference type="AlphaFoldDB" id="A0A542XEK8"/>
<comment type="caution">
    <text evidence="2">The sequence shown here is derived from an EMBL/GenBank/DDBJ whole genome shotgun (WGS) entry which is preliminary data.</text>
</comment>
<accession>A0A542XEK8</accession>
<gene>
    <name evidence="2" type="ORF">FB554_2424</name>
</gene>
<feature type="signal peptide" evidence="1">
    <location>
        <begin position="1"/>
        <end position="24"/>
    </location>
</feature>
<feature type="chain" id="PRO_5038918845" description="Lipoprotein" evidence="1">
    <location>
        <begin position="25"/>
        <end position="184"/>
    </location>
</feature>
<proteinExistence type="predicted"/>